<reference evidence="1 2" key="1">
    <citation type="submission" date="2024-09" db="EMBL/GenBank/DDBJ databases">
        <title>Chromosome-scale assembly of Riccia fluitans.</title>
        <authorList>
            <person name="Paukszto L."/>
            <person name="Sawicki J."/>
            <person name="Karawczyk K."/>
            <person name="Piernik-Szablinska J."/>
            <person name="Szczecinska M."/>
            <person name="Mazdziarz M."/>
        </authorList>
    </citation>
    <scope>NUCLEOTIDE SEQUENCE [LARGE SCALE GENOMIC DNA]</scope>
    <source>
        <strain evidence="1">Rf_01</strain>
        <tissue evidence="1">Aerial parts of the thallus</tissue>
    </source>
</reference>
<comment type="caution">
    <text evidence="1">The sequence shown here is derived from an EMBL/GenBank/DDBJ whole genome shotgun (WGS) entry which is preliminary data.</text>
</comment>
<dbReference type="EMBL" id="JBHFFA010000001">
    <property type="protein sequence ID" value="KAL2651141.1"/>
    <property type="molecule type" value="Genomic_DNA"/>
</dbReference>
<protein>
    <submittedName>
        <fullName evidence="1">Uncharacterized protein</fullName>
    </submittedName>
</protein>
<dbReference type="Proteomes" id="UP001605036">
    <property type="component" value="Unassembled WGS sequence"/>
</dbReference>
<dbReference type="AlphaFoldDB" id="A0ABD1ZKD7"/>
<accession>A0ABD1ZKD7</accession>
<evidence type="ECO:0000313" key="2">
    <source>
        <dbReference type="Proteomes" id="UP001605036"/>
    </source>
</evidence>
<gene>
    <name evidence="1" type="ORF">R1flu_019269</name>
</gene>
<evidence type="ECO:0000313" key="1">
    <source>
        <dbReference type="EMBL" id="KAL2651141.1"/>
    </source>
</evidence>
<sequence length="104" mass="11851">MATAFKLEETAVNLLALCHPRKSVYGAMLMYQMEAIDRSCVPHSATSTKLKELQKMIGTSPFCCVQIARRSFPMPEREGREDHWRFIQILKSDRTSATSQVEDV</sequence>
<organism evidence="1 2">
    <name type="scientific">Riccia fluitans</name>
    <dbReference type="NCBI Taxonomy" id="41844"/>
    <lineage>
        <taxon>Eukaryota</taxon>
        <taxon>Viridiplantae</taxon>
        <taxon>Streptophyta</taxon>
        <taxon>Embryophyta</taxon>
        <taxon>Marchantiophyta</taxon>
        <taxon>Marchantiopsida</taxon>
        <taxon>Marchantiidae</taxon>
        <taxon>Marchantiales</taxon>
        <taxon>Ricciaceae</taxon>
        <taxon>Riccia</taxon>
    </lineage>
</organism>
<keyword evidence="2" id="KW-1185">Reference proteome</keyword>
<name>A0ABD1ZKD7_9MARC</name>
<proteinExistence type="predicted"/>